<reference evidence="1" key="2">
    <citation type="journal article" date="2016" name="Fungal Biol.">
        <title>Ochratoxin A production by Penicillium thymicola.</title>
        <authorList>
            <person name="Nguyen H.D.T."/>
            <person name="McMullin D.R."/>
            <person name="Ponomareva E."/>
            <person name="Riley R."/>
            <person name="Pomraning K.R."/>
            <person name="Baker S.E."/>
            <person name="Seifert K.A."/>
        </authorList>
    </citation>
    <scope>NUCLEOTIDE SEQUENCE</scope>
    <source>
        <strain evidence="1">DAOM 180753</strain>
    </source>
</reference>
<dbReference type="AlphaFoldDB" id="A0AAI9XAQ3"/>
<evidence type="ECO:0000313" key="2">
    <source>
        <dbReference type="Proteomes" id="UP001227192"/>
    </source>
</evidence>
<accession>A0AAI9XAQ3</accession>
<dbReference type="EMBL" id="LACB01000076">
    <property type="protein sequence ID" value="KAJ9489719.1"/>
    <property type="molecule type" value="Genomic_DNA"/>
</dbReference>
<sequence length="66" mass="8070">MCCCSLFDYYCCGRAMSWFIRLYVPYYDKLFGYNNDNVHWSRVSTNTNHIDNPFQWVFCNLQKLYT</sequence>
<proteinExistence type="predicted"/>
<gene>
    <name evidence="1" type="ORF">VN97_g3535</name>
</gene>
<reference evidence="1" key="1">
    <citation type="submission" date="2015-06" db="EMBL/GenBank/DDBJ databases">
        <authorList>
            <person name="Nguyen H."/>
        </authorList>
    </citation>
    <scope>NUCLEOTIDE SEQUENCE</scope>
    <source>
        <strain evidence="1">DAOM 180753</strain>
    </source>
</reference>
<name>A0AAI9XAQ3_PENTH</name>
<evidence type="ECO:0000313" key="1">
    <source>
        <dbReference type="EMBL" id="KAJ9489719.1"/>
    </source>
</evidence>
<comment type="caution">
    <text evidence="1">The sequence shown here is derived from an EMBL/GenBank/DDBJ whole genome shotgun (WGS) entry which is preliminary data.</text>
</comment>
<protein>
    <submittedName>
        <fullName evidence="1">Uncharacterized protein</fullName>
    </submittedName>
</protein>
<keyword evidence="2" id="KW-1185">Reference proteome</keyword>
<dbReference type="Proteomes" id="UP001227192">
    <property type="component" value="Unassembled WGS sequence"/>
</dbReference>
<organism evidence="1 2">
    <name type="scientific">Penicillium thymicola</name>
    <dbReference type="NCBI Taxonomy" id="293382"/>
    <lineage>
        <taxon>Eukaryota</taxon>
        <taxon>Fungi</taxon>
        <taxon>Dikarya</taxon>
        <taxon>Ascomycota</taxon>
        <taxon>Pezizomycotina</taxon>
        <taxon>Eurotiomycetes</taxon>
        <taxon>Eurotiomycetidae</taxon>
        <taxon>Eurotiales</taxon>
        <taxon>Aspergillaceae</taxon>
        <taxon>Penicillium</taxon>
    </lineage>
</organism>